<dbReference type="Proteomes" id="UP000283509">
    <property type="component" value="Unassembled WGS sequence"/>
</dbReference>
<dbReference type="EMBL" id="QCYY01002156">
    <property type="protein sequence ID" value="ROT72445.1"/>
    <property type="molecule type" value="Genomic_DNA"/>
</dbReference>
<feature type="compositionally biased region" description="Polar residues" evidence="5">
    <location>
        <begin position="20"/>
        <end position="31"/>
    </location>
</feature>
<dbReference type="GO" id="GO:0005506">
    <property type="term" value="F:iron ion binding"/>
    <property type="evidence" value="ECO:0007669"/>
    <property type="project" value="InterPro"/>
</dbReference>
<reference evidence="8 9" key="2">
    <citation type="submission" date="2019-01" db="EMBL/GenBank/DDBJ databases">
        <title>The decoding of complex shrimp genome reveals the adaptation for benthos swimmer, frequently molting mechanism and breeding impact on genome.</title>
        <authorList>
            <person name="Sun Y."/>
            <person name="Gao Y."/>
            <person name="Yu Y."/>
        </authorList>
    </citation>
    <scope>NUCLEOTIDE SEQUENCE [LARGE SCALE GENOMIC DNA]</scope>
    <source>
        <tissue evidence="8">Muscle</tissue>
    </source>
</reference>
<evidence type="ECO:0000256" key="4">
    <source>
        <dbReference type="ARBA" id="ARBA00023136"/>
    </source>
</evidence>
<feature type="transmembrane region" description="Helical" evidence="6">
    <location>
        <begin position="231"/>
        <end position="257"/>
    </location>
</feature>
<accession>A0A3R7Q9Z7</accession>
<keyword evidence="2 6" id="KW-0812">Transmembrane</keyword>
<dbReference type="Pfam" id="PF04116">
    <property type="entry name" value="FA_hydroxylase"/>
    <property type="match status" value="1"/>
</dbReference>
<dbReference type="STRING" id="6689.A0A3R7Q9Z7"/>
<dbReference type="PANTHER" id="PTHR11863">
    <property type="entry name" value="STEROL DESATURASE"/>
    <property type="match status" value="1"/>
</dbReference>
<sequence length="457" mass="53604">MESREIMDVSGFGYEKRVSTRSGGASSQSVSRPPAHSAAGARGKKSVSEAVPPRSSLRRSHRRSNMAERKVKSKKDTKDEVPSRIASDPMAVTWLEKHNKTLEKYWNKLPNFLGSFIASVAVFILGSSIRGEWIYILVHFLKAFRYGDEEANGTSTESSNSSSSTGFSLADYRLQGFGFYWIWATTVSYVLYLGIGGFLHWYYYVRQRDRSEEWKCQPNKFMPPELERHEILLGSFSLLLGSTVSAMLACYVMNGGYSTIYYDVSKYGWLWYFASWPVVYIWQDYLTYWHHRIYHIPFLYKNFHKLHHKYKQPTAFSVTAIHPFEFLHMQLVSFTAVFCTLLMYLYYHGIIDHSGINFKAQWWQPWQPDCIFHDNHHQYFHVNFGFNCEIWDKIHGTYRQKNKVYREDIFYGKGKSLEECSKDELRADLNERESENHLAYRGEVRDEQVLEVKKKLK</sequence>
<feature type="transmembrane region" description="Helical" evidence="6">
    <location>
        <begin position="326"/>
        <end position="347"/>
    </location>
</feature>
<keyword evidence="3 6" id="KW-1133">Transmembrane helix</keyword>
<dbReference type="InterPro" id="IPR050307">
    <property type="entry name" value="Sterol_Desaturase_Related"/>
</dbReference>
<reference evidence="8 9" key="1">
    <citation type="submission" date="2018-04" db="EMBL/GenBank/DDBJ databases">
        <authorList>
            <person name="Zhang X."/>
            <person name="Yuan J."/>
            <person name="Li F."/>
            <person name="Xiang J."/>
        </authorList>
    </citation>
    <scope>NUCLEOTIDE SEQUENCE [LARGE SCALE GENOMIC DNA]</scope>
    <source>
        <tissue evidence="8">Muscle</tissue>
    </source>
</reference>
<feature type="transmembrane region" description="Helical" evidence="6">
    <location>
        <begin position="180"/>
        <end position="205"/>
    </location>
</feature>
<organism evidence="8 9">
    <name type="scientific">Penaeus vannamei</name>
    <name type="common">Whiteleg shrimp</name>
    <name type="synonym">Litopenaeus vannamei</name>
    <dbReference type="NCBI Taxonomy" id="6689"/>
    <lineage>
        <taxon>Eukaryota</taxon>
        <taxon>Metazoa</taxon>
        <taxon>Ecdysozoa</taxon>
        <taxon>Arthropoda</taxon>
        <taxon>Crustacea</taxon>
        <taxon>Multicrustacea</taxon>
        <taxon>Malacostraca</taxon>
        <taxon>Eumalacostraca</taxon>
        <taxon>Eucarida</taxon>
        <taxon>Decapoda</taxon>
        <taxon>Dendrobranchiata</taxon>
        <taxon>Penaeoidea</taxon>
        <taxon>Penaeidae</taxon>
        <taxon>Penaeus</taxon>
    </lineage>
</organism>
<dbReference type="GO" id="GO:0016020">
    <property type="term" value="C:membrane"/>
    <property type="evidence" value="ECO:0007669"/>
    <property type="project" value="UniProtKB-SubCell"/>
</dbReference>
<comment type="caution">
    <text evidence="8">The sequence shown here is derived from an EMBL/GenBank/DDBJ whole genome shotgun (WGS) entry which is preliminary data.</text>
</comment>
<dbReference type="AlphaFoldDB" id="A0A3R7Q9Z7"/>
<name>A0A3R7Q9Z7_PENVA</name>
<evidence type="ECO:0000259" key="7">
    <source>
        <dbReference type="Pfam" id="PF04116"/>
    </source>
</evidence>
<dbReference type="OrthoDB" id="408954at2759"/>
<comment type="subcellular location">
    <subcellularLocation>
        <location evidence="1">Membrane</location>
    </subcellularLocation>
</comment>
<proteinExistence type="predicted"/>
<feature type="region of interest" description="Disordered" evidence="5">
    <location>
        <begin position="1"/>
        <end position="83"/>
    </location>
</feature>
<feature type="compositionally biased region" description="Basic and acidic residues" evidence="5">
    <location>
        <begin position="65"/>
        <end position="82"/>
    </location>
</feature>
<evidence type="ECO:0000313" key="9">
    <source>
        <dbReference type="Proteomes" id="UP000283509"/>
    </source>
</evidence>
<evidence type="ECO:0000256" key="3">
    <source>
        <dbReference type="ARBA" id="ARBA00022989"/>
    </source>
</evidence>
<protein>
    <recommendedName>
        <fullName evidence="7">Fatty acid hydroxylase domain-containing protein</fullName>
    </recommendedName>
</protein>
<evidence type="ECO:0000256" key="5">
    <source>
        <dbReference type="SAM" id="MobiDB-lite"/>
    </source>
</evidence>
<dbReference type="GO" id="GO:0008610">
    <property type="term" value="P:lipid biosynthetic process"/>
    <property type="evidence" value="ECO:0007669"/>
    <property type="project" value="InterPro"/>
</dbReference>
<evidence type="ECO:0000256" key="1">
    <source>
        <dbReference type="ARBA" id="ARBA00004370"/>
    </source>
</evidence>
<feature type="transmembrane region" description="Helical" evidence="6">
    <location>
        <begin position="109"/>
        <end position="129"/>
    </location>
</feature>
<evidence type="ECO:0000313" key="8">
    <source>
        <dbReference type="EMBL" id="ROT72445.1"/>
    </source>
</evidence>
<evidence type="ECO:0000256" key="2">
    <source>
        <dbReference type="ARBA" id="ARBA00022692"/>
    </source>
</evidence>
<dbReference type="GO" id="GO:0016491">
    <property type="term" value="F:oxidoreductase activity"/>
    <property type="evidence" value="ECO:0007669"/>
    <property type="project" value="InterPro"/>
</dbReference>
<feature type="domain" description="Fatty acid hydroxylase" evidence="7">
    <location>
        <begin position="277"/>
        <end position="397"/>
    </location>
</feature>
<keyword evidence="9" id="KW-1185">Reference proteome</keyword>
<dbReference type="InterPro" id="IPR006694">
    <property type="entry name" value="Fatty_acid_hydroxylase"/>
</dbReference>
<gene>
    <name evidence="8" type="ORF">C7M84_009172</name>
</gene>
<keyword evidence="4 6" id="KW-0472">Membrane</keyword>
<evidence type="ECO:0000256" key="6">
    <source>
        <dbReference type="SAM" id="Phobius"/>
    </source>
</evidence>